<keyword evidence="3" id="KW-1185">Reference proteome</keyword>
<evidence type="ECO:0000313" key="3">
    <source>
        <dbReference type="Proteomes" id="UP000095751"/>
    </source>
</evidence>
<evidence type="ECO:0000256" key="1">
    <source>
        <dbReference type="SAM" id="MobiDB-lite"/>
    </source>
</evidence>
<organism evidence="2 3">
    <name type="scientific">Fragilariopsis cylindrus CCMP1102</name>
    <dbReference type="NCBI Taxonomy" id="635003"/>
    <lineage>
        <taxon>Eukaryota</taxon>
        <taxon>Sar</taxon>
        <taxon>Stramenopiles</taxon>
        <taxon>Ochrophyta</taxon>
        <taxon>Bacillariophyta</taxon>
        <taxon>Bacillariophyceae</taxon>
        <taxon>Bacillariophycidae</taxon>
        <taxon>Bacillariales</taxon>
        <taxon>Bacillariaceae</taxon>
        <taxon>Fragilariopsis</taxon>
    </lineage>
</organism>
<gene>
    <name evidence="2" type="ORF">FRACYDRAFT_244033</name>
</gene>
<dbReference type="KEGG" id="fcy:FRACYDRAFT_244033"/>
<dbReference type="AlphaFoldDB" id="A0A1E7F3L9"/>
<sequence length="258" mass="28493">MSNNRIKVDAIPPNSELQQEINNGKFHVVPTNLGLMGGAQDLFYFHPEIKVAPHFVCSLCGALIRTYSGVYKHKKYCRVLKEEESTKVIVANENMVSNNNGRDESGTGKPCAVGDRNKDEPNKTGEAVELQLGEEVGDDLDEKKRSGGSGDLDEGKRSGKSGNLGKSDGACKPMDKPNKTQNMMEEQNDLVLEVGGDLEGEKKRGKHVDSDDSEEDSEDSDLSERGRSAARKRNRKKRKKQKQRANSPASRTHAEKKH</sequence>
<dbReference type="EMBL" id="KV784364">
    <property type="protein sequence ID" value="OEU12760.1"/>
    <property type="molecule type" value="Genomic_DNA"/>
</dbReference>
<accession>A0A1E7F3L9</accession>
<name>A0A1E7F3L9_9STRA</name>
<feature type="compositionally biased region" description="Acidic residues" evidence="1">
    <location>
        <begin position="211"/>
        <end position="221"/>
    </location>
</feature>
<dbReference type="InParanoid" id="A0A1E7F3L9"/>
<feature type="compositionally biased region" description="Basic residues" evidence="1">
    <location>
        <begin position="228"/>
        <end position="243"/>
    </location>
</feature>
<evidence type="ECO:0000313" key="2">
    <source>
        <dbReference type="EMBL" id="OEU12760.1"/>
    </source>
</evidence>
<feature type="compositionally biased region" description="Basic and acidic residues" evidence="1">
    <location>
        <begin position="199"/>
        <end position="210"/>
    </location>
</feature>
<proteinExistence type="predicted"/>
<protein>
    <submittedName>
        <fullName evidence="2">Uncharacterized protein</fullName>
    </submittedName>
</protein>
<dbReference type="Proteomes" id="UP000095751">
    <property type="component" value="Unassembled WGS sequence"/>
</dbReference>
<reference evidence="2 3" key="1">
    <citation type="submission" date="2016-09" db="EMBL/GenBank/DDBJ databases">
        <title>Extensive genetic diversity and differential bi-allelic expression allows diatom success in the polar Southern Ocean.</title>
        <authorList>
            <consortium name="DOE Joint Genome Institute"/>
            <person name="Mock T."/>
            <person name="Otillar R.P."/>
            <person name="Strauss J."/>
            <person name="Dupont C."/>
            <person name="Frickenhaus S."/>
            <person name="Maumus F."/>
            <person name="Mcmullan M."/>
            <person name="Sanges R."/>
            <person name="Schmutz J."/>
            <person name="Toseland A."/>
            <person name="Valas R."/>
            <person name="Veluchamy A."/>
            <person name="Ward B.J."/>
            <person name="Allen A."/>
            <person name="Barry K."/>
            <person name="Falciatore A."/>
            <person name="Ferrante M."/>
            <person name="Fortunato A.E."/>
            <person name="Gloeckner G."/>
            <person name="Gruber A."/>
            <person name="Hipkin R."/>
            <person name="Janech M."/>
            <person name="Kroth P."/>
            <person name="Leese F."/>
            <person name="Lindquist E."/>
            <person name="Lyon B.R."/>
            <person name="Martin J."/>
            <person name="Mayer C."/>
            <person name="Parker M."/>
            <person name="Quesneville H."/>
            <person name="Raymond J."/>
            <person name="Uhlig C."/>
            <person name="Valentin K.U."/>
            <person name="Worden A.Z."/>
            <person name="Armbrust E.V."/>
            <person name="Bowler C."/>
            <person name="Green B."/>
            <person name="Moulton V."/>
            <person name="Van Oosterhout C."/>
            <person name="Grigoriev I."/>
        </authorList>
    </citation>
    <scope>NUCLEOTIDE SEQUENCE [LARGE SCALE GENOMIC DNA]</scope>
    <source>
        <strain evidence="2 3">CCMP1102</strain>
    </source>
</reference>
<feature type="region of interest" description="Disordered" evidence="1">
    <location>
        <begin position="93"/>
        <end position="258"/>
    </location>
</feature>